<keyword evidence="2" id="KW-0732">Signal</keyword>
<evidence type="ECO:0000256" key="1">
    <source>
        <dbReference type="ARBA" id="ARBA00007613"/>
    </source>
</evidence>
<dbReference type="Pfam" id="PF02321">
    <property type="entry name" value="OEP"/>
    <property type="match status" value="1"/>
</dbReference>
<accession>A0A6C0GFV9</accession>
<dbReference type="InterPro" id="IPR003423">
    <property type="entry name" value="OMP_efflux"/>
</dbReference>
<organism evidence="3 4">
    <name type="scientific">Rhodocytophaga rosea</name>
    <dbReference type="NCBI Taxonomy" id="2704465"/>
    <lineage>
        <taxon>Bacteria</taxon>
        <taxon>Pseudomonadati</taxon>
        <taxon>Bacteroidota</taxon>
        <taxon>Cytophagia</taxon>
        <taxon>Cytophagales</taxon>
        <taxon>Rhodocytophagaceae</taxon>
        <taxon>Rhodocytophaga</taxon>
    </lineage>
</organism>
<feature type="chain" id="PRO_5025639690" evidence="2">
    <location>
        <begin position="23"/>
        <end position="423"/>
    </location>
</feature>
<evidence type="ECO:0000256" key="2">
    <source>
        <dbReference type="SAM" id="SignalP"/>
    </source>
</evidence>
<dbReference type="AlphaFoldDB" id="A0A6C0GFV9"/>
<dbReference type="KEGG" id="rhoz:GXP67_09515"/>
<dbReference type="RefSeq" id="WP_162442930.1">
    <property type="nucleotide sequence ID" value="NZ_CP048222.1"/>
</dbReference>
<reference evidence="3 4" key="1">
    <citation type="submission" date="2020-01" db="EMBL/GenBank/DDBJ databases">
        <authorList>
            <person name="Kim M.K."/>
        </authorList>
    </citation>
    <scope>NUCLEOTIDE SEQUENCE [LARGE SCALE GENOMIC DNA]</scope>
    <source>
        <strain evidence="3 4">172606-1</strain>
    </source>
</reference>
<feature type="signal peptide" evidence="2">
    <location>
        <begin position="1"/>
        <end position="22"/>
    </location>
</feature>
<dbReference type="EMBL" id="CP048222">
    <property type="protein sequence ID" value="QHT66878.1"/>
    <property type="molecule type" value="Genomic_DNA"/>
</dbReference>
<dbReference type="Gene3D" id="1.20.1600.10">
    <property type="entry name" value="Outer membrane efflux proteins (OEP)"/>
    <property type="match status" value="1"/>
</dbReference>
<evidence type="ECO:0000313" key="3">
    <source>
        <dbReference type="EMBL" id="QHT66878.1"/>
    </source>
</evidence>
<dbReference type="PANTHER" id="PTHR30203">
    <property type="entry name" value="OUTER MEMBRANE CATION EFFLUX PROTEIN"/>
    <property type="match status" value="1"/>
</dbReference>
<protein>
    <submittedName>
        <fullName evidence="3">TolC family protein</fullName>
    </submittedName>
</protein>
<name>A0A6C0GFV9_9BACT</name>
<dbReference type="PANTHER" id="PTHR30203:SF23">
    <property type="entry name" value="OUTER MEMBRANE EFFLUX PROTEIN"/>
    <property type="match status" value="1"/>
</dbReference>
<dbReference type="Proteomes" id="UP000480178">
    <property type="component" value="Chromosome"/>
</dbReference>
<gene>
    <name evidence="3" type="ORF">GXP67_09515</name>
</gene>
<keyword evidence="4" id="KW-1185">Reference proteome</keyword>
<comment type="similarity">
    <text evidence="1">Belongs to the outer membrane factor (OMF) (TC 1.B.17) family.</text>
</comment>
<proteinExistence type="inferred from homology"/>
<dbReference type="SUPFAM" id="SSF56954">
    <property type="entry name" value="Outer membrane efflux proteins (OEP)"/>
    <property type="match status" value="1"/>
</dbReference>
<dbReference type="InterPro" id="IPR010131">
    <property type="entry name" value="MdtP/NodT-like"/>
</dbReference>
<sequence length="423" mass="49172">MMNYRSAIFFLCFITFTHFVKAQSTQDTTKQVLVLTYDEAKAQMLKENLRLIAAYYDINMAEARTIQAKVWNNPYLVWNQGVYSVEGNDYFNAQRQALIQFEQIFSIAGKHRNNVKLAKMSVEMNKLIVEDILRSLMLELSNTYTSLNSLQQQDTLYEAVLNNVGQLIAASEQQLRTGAIAGNEVVRLRSELIAIQAQALQNRNAIEEQMKNMRILLNLPANNYVRTSEKVTLIDSLQALPQLISYALESRPDYRLKRRSIDYEKRNLKLQKSTSVPDIKFAYQPFDRGSNYVRPYEGFNIELPIPLFDRNQGRIKESKIRVKQAETGFKQQENIVVNEITNAYYQLINTQKGLSNYSAQFIQQLEELNTNATTNYNRRNISILEYIDQQRIYIQTKIQEIELRNNYNRSANQLNFSIGKELL</sequence>
<dbReference type="GO" id="GO:0015562">
    <property type="term" value="F:efflux transmembrane transporter activity"/>
    <property type="evidence" value="ECO:0007669"/>
    <property type="project" value="InterPro"/>
</dbReference>
<evidence type="ECO:0000313" key="4">
    <source>
        <dbReference type="Proteomes" id="UP000480178"/>
    </source>
</evidence>